<keyword evidence="2" id="KW-1185">Reference proteome</keyword>
<evidence type="ECO:0000313" key="1">
    <source>
        <dbReference type="EMBL" id="KAJ1178530.1"/>
    </source>
</evidence>
<comment type="caution">
    <text evidence="1">The sequence shown here is derived from an EMBL/GenBank/DDBJ whole genome shotgun (WGS) entry which is preliminary data.</text>
</comment>
<protein>
    <submittedName>
        <fullName evidence="1">Uncharacterized protein</fullName>
    </submittedName>
</protein>
<dbReference type="Proteomes" id="UP001066276">
    <property type="component" value="Chromosome 3_2"/>
</dbReference>
<organism evidence="1 2">
    <name type="scientific">Pleurodeles waltl</name>
    <name type="common">Iberian ribbed newt</name>
    <dbReference type="NCBI Taxonomy" id="8319"/>
    <lineage>
        <taxon>Eukaryota</taxon>
        <taxon>Metazoa</taxon>
        <taxon>Chordata</taxon>
        <taxon>Craniata</taxon>
        <taxon>Vertebrata</taxon>
        <taxon>Euteleostomi</taxon>
        <taxon>Amphibia</taxon>
        <taxon>Batrachia</taxon>
        <taxon>Caudata</taxon>
        <taxon>Salamandroidea</taxon>
        <taxon>Salamandridae</taxon>
        <taxon>Pleurodelinae</taxon>
        <taxon>Pleurodeles</taxon>
    </lineage>
</organism>
<accession>A0AAV7TQP0</accession>
<reference evidence="1" key="1">
    <citation type="journal article" date="2022" name="bioRxiv">
        <title>Sequencing and chromosome-scale assembly of the giantPleurodeles waltlgenome.</title>
        <authorList>
            <person name="Brown T."/>
            <person name="Elewa A."/>
            <person name="Iarovenko S."/>
            <person name="Subramanian E."/>
            <person name="Araus A.J."/>
            <person name="Petzold A."/>
            <person name="Susuki M."/>
            <person name="Suzuki K.-i.T."/>
            <person name="Hayashi T."/>
            <person name="Toyoda A."/>
            <person name="Oliveira C."/>
            <person name="Osipova E."/>
            <person name="Leigh N.D."/>
            <person name="Simon A."/>
            <person name="Yun M.H."/>
        </authorList>
    </citation>
    <scope>NUCLEOTIDE SEQUENCE</scope>
    <source>
        <strain evidence="1">20211129_DDA</strain>
        <tissue evidence="1">Liver</tissue>
    </source>
</reference>
<dbReference type="EMBL" id="JANPWB010000006">
    <property type="protein sequence ID" value="KAJ1178530.1"/>
    <property type="molecule type" value="Genomic_DNA"/>
</dbReference>
<proteinExistence type="predicted"/>
<sequence length="462" mass="50700">MKHLVATECYINLRGLLAAFPATPQTELISADEGLNPETRVQRYTALAALTKKAFLSQRAHKLWFEAPAQQWVAHKSERNLAAFRATPQAKLFSADEGLTPDTRVQGFTALAAPTKEASLSLRADELWFQAPARQCAVNKSERTFGSISSMLSADEGLNPETGALRFTAVAAPTKKTPFSLRADKLCFEAPALQRLHLAYELTSSGLKHLRSSEWYINMRGLLAAFSATLQNKLFSADEGLNPERRVQIFNTLALPTKKAPLSQRADELTSFGMKYQLTREWYINMRGLLAPFPATPQMELISADEGLNPETRVHRYTALAAPTKEASLSLRADELWFQAPARQCAVNKSERTFGSISSMLSADEGLNPETGALRFTAVAAPTKEASLSLRADELWFQAPARQCAVNKSERTFGSISSMLSADEGLNPETGALKFTEVAAPTKKAPLSLQADELGFEADVRQ</sequence>
<name>A0AAV7TQP0_PLEWA</name>
<dbReference type="AlphaFoldDB" id="A0AAV7TQP0"/>
<evidence type="ECO:0000313" key="2">
    <source>
        <dbReference type="Proteomes" id="UP001066276"/>
    </source>
</evidence>
<gene>
    <name evidence="1" type="ORF">NDU88_003775</name>
</gene>